<evidence type="ECO:0008006" key="4">
    <source>
        <dbReference type="Google" id="ProtNLM"/>
    </source>
</evidence>
<keyword evidence="3" id="KW-1185">Reference proteome</keyword>
<evidence type="ECO:0000256" key="1">
    <source>
        <dbReference type="SAM" id="Phobius"/>
    </source>
</evidence>
<dbReference type="RefSeq" id="WP_073024560.1">
    <property type="nucleotide sequence ID" value="NZ_FQZS01000005.1"/>
</dbReference>
<sequence length="66" mass="7343">MATAVVILFIGLFTTICTLLKPDFYWENRKAVALRKLVGDRIAAIFYLIIGILCIGFGIAILLELL</sequence>
<accession>A0A1M6CA92</accession>
<keyword evidence="1" id="KW-1133">Transmembrane helix</keyword>
<organism evidence="2 3">
    <name type="scientific">Lutispora thermophila DSM 19022</name>
    <dbReference type="NCBI Taxonomy" id="1122184"/>
    <lineage>
        <taxon>Bacteria</taxon>
        <taxon>Bacillati</taxon>
        <taxon>Bacillota</taxon>
        <taxon>Clostridia</taxon>
        <taxon>Lutisporales</taxon>
        <taxon>Lutisporaceae</taxon>
        <taxon>Lutispora</taxon>
    </lineage>
</organism>
<keyword evidence="1" id="KW-0472">Membrane</keyword>
<evidence type="ECO:0000313" key="3">
    <source>
        <dbReference type="Proteomes" id="UP000184442"/>
    </source>
</evidence>
<evidence type="ECO:0000313" key="2">
    <source>
        <dbReference type="EMBL" id="SHI57945.1"/>
    </source>
</evidence>
<protein>
    <recommendedName>
        <fullName evidence="4">Immunity protein 17</fullName>
    </recommendedName>
</protein>
<keyword evidence="1" id="KW-0812">Transmembrane</keyword>
<dbReference type="OrthoDB" id="1957811at2"/>
<name>A0A1M6CA92_9FIRM</name>
<dbReference type="EMBL" id="FQZS01000005">
    <property type="protein sequence ID" value="SHI57945.1"/>
    <property type="molecule type" value="Genomic_DNA"/>
</dbReference>
<dbReference type="AlphaFoldDB" id="A0A1M6CA92"/>
<proteinExistence type="predicted"/>
<reference evidence="2 3" key="1">
    <citation type="submission" date="2016-11" db="EMBL/GenBank/DDBJ databases">
        <authorList>
            <person name="Jaros S."/>
            <person name="Januszkiewicz K."/>
            <person name="Wedrychowicz H."/>
        </authorList>
    </citation>
    <scope>NUCLEOTIDE SEQUENCE [LARGE SCALE GENOMIC DNA]</scope>
    <source>
        <strain evidence="2 3">DSM 19022</strain>
    </source>
</reference>
<feature type="transmembrane region" description="Helical" evidence="1">
    <location>
        <begin position="42"/>
        <end position="63"/>
    </location>
</feature>
<gene>
    <name evidence="2" type="ORF">SAMN02745176_00678</name>
</gene>
<dbReference type="Proteomes" id="UP000184442">
    <property type="component" value="Unassembled WGS sequence"/>
</dbReference>